<feature type="region of interest" description="Disordered" evidence="1">
    <location>
        <begin position="40"/>
        <end position="84"/>
    </location>
</feature>
<geneLocation type="plasmid" evidence="2">
    <name>pSTM_Phi</name>
</geneLocation>
<evidence type="ECO:0000313" key="2">
    <source>
        <dbReference type="EMBL" id="AJS09949.1"/>
    </source>
</evidence>
<organism evidence="2">
    <name type="scientific">Salmonella typhimurium</name>
    <dbReference type="NCBI Taxonomy" id="90371"/>
    <lineage>
        <taxon>Bacteria</taxon>
        <taxon>Pseudomonadati</taxon>
        <taxon>Pseudomonadota</taxon>
        <taxon>Gammaproteobacteria</taxon>
        <taxon>Enterobacterales</taxon>
        <taxon>Enterobacteriaceae</taxon>
        <taxon>Salmonella</taxon>
    </lineage>
</organism>
<keyword evidence="2" id="KW-0614">Plasmid</keyword>
<reference evidence="2" key="1">
    <citation type="journal article" date="2015" name="FEMS Microbiol. Lett.">
        <title>Characterisation of a large novel phage-like plasmid in Salmonella enterica serovar Typhimurium.</title>
        <authorList>
            <person name="Octavia S."/>
            <person name="Sara J."/>
            <person name="Lan R."/>
        </authorList>
    </citation>
    <scope>NUCLEOTIDE SEQUENCE</scope>
    <source>
        <strain evidence="2">L946</strain>
        <plasmid evidence="2">pSTM_Phi</plasmid>
    </source>
</reference>
<proteinExistence type="predicted"/>
<name>A0A0D3RM81_SALTM</name>
<sequence>MLTGSLFSQIKSGLMTLAAVLLVLVGAYSLGGRAARQALEEKARREDNRRLQNTVDEKNETINEIRRKDSSAVHHELHDKWMRD</sequence>
<dbReference type="RefSeq" id="WP_147167323.1">
    <property type="nucleotide sequence ID" value="NZ_KP763470.1"/>
</dbReference>
<evidence type="ECO:0000256" key="1">
    <source>
        <dbReference type="SAM" id="MobiDB-lite"/>
    </source>
</evidence>
<dbReference type="EMBL" id="KP763470">
    <property type="protein sequence ID" value="AJS09949.1"/>
    <property type="molecule type" value="Genomic_DNA"/>
</dbReference>
<accession>A0A0D3RM81</accession>
<protein>
    <submittedName>
        <fullName evidence="2">Uncharacterized protein</fullName>
    </submittedName>
</protein>
<dbReference type="AlphaFoldDB" id="A0A0D3RM81"/>